<organism evidence="3 4">
    <name type="scientific">Cellulosimicrobium arenosum</name>
    <dbReference type="NCBI Taxonomy" id="2708133"/>
    <lineage>
        <taxon>Bacteria</taxon>
        <taxon>Bacillati</taxon>
        <taxon>Actinomycetota</taxon>
        <taxon>Actinomycetes</taxon>
        <taxon>Micrococcales</taxon>
        <taxon>Promicromonosporaceae</taxon>
        <taxon>Cellulosimicrobium</taxon>
    </lineage>
</organism>
<proteinExistence type="predicted"/>
<gene>
    <name evidence="3" type="ORF">IF651_02225</name>
</gene>
<keyword evidence="2" id="KW-0812">Transmembrane</keyword>
<reference evidence="3" key="2">
    <citation type="submission" date="2020-09" db="EMBL/GenBank/DDBJ databases">
        <authorList>
            <person name="Yu Y."/>
        </authorList>
    </citation>
    <scope>NUCLEOTIDE SEQUENCE</scope>
    <source>
        <strain evidence="3">KCTC 49039</strain>
    </source>
</reference>
<keyword evidence="2" id="KW-0472">Membrane</keyword>
<feature type="transmembrane region" description="Helical" evidence="2">
    <location>
        <begin position="55"/>
        <end position="73"/>
    </location>
</feature>
<dbReference type="AlphaFoldDB" id="A0A927G7H2"/>
<evidence type="ECO:0000256" key="1">
    <source>
        <dbReference type="SAM" id="MobiDB-lite"/>
    </source>
</evidence>
<evidence type="ECO:0000313" key="4">
    <source>
        <dbReference type="Proteomes" id="UP000610846"/>
    </source>
</evidence>
<sequence length="195" mass="21334">MTGEPPVEDAPLPDPDLERLRRQDERGPLFLVVLLATLGLGSVVVAVLLPGPARPAAAVFAALFLGFGAGWFVRWAGTRRHWRRAVDAVPVVRWTGTGRGSPETTNRATVVELSAELVPVPFARFLHAELVPPRALKGPVTVEIFRLDEDGRGGGPARFSAQGRVRWARTVRLSDEERPPRRAPRRPTPDLSPHS</sequence>
<keyword evidence="4" id="KW-1185">Reference proteome</keyword>
<reference evidence="3" key="1">
    <citation type="journal article" date="2018" name="Curr. Microbiol.">
        <title>Cellulosimicrobium arenosum sp. nov., Isolated from Marine Sediment Sand.</title>
        <authorList>
            <person name="Oh M."/>
            <person name="Kim J.H."/>
            <person name="Yoon J.H."/>
            <person name="Schumann P."/>
            <person name="Kim W."/>
        </authorList>
    </citation>
    <scope>NUCLEOTIDE SEQUENCE</scope>
    <source>
        <strain evidence="3">KCTC 49039</strain>
    </source>
</reference>
<keyword evidence="2" id="KW-1133">Transmembrane helix</keyword>
<comment type="caution">
    <text evidence="3">The sequence shown here is derived from an EMBL/GenBank/DDBJ whole genome shotgun (WGS) entry which is preliminary data.</text>
</comment>
<evidence type="ECO:0000313" key="3">
    <source>
        <dbReference type="EMBL" id="MBD8077877.1"/>
    </source>
</evidence>
<dbReference type="Proteomes" id="UP000610846">
    <property type="component" value="Unassembled WGS sequence"/>
</dbReference>
<evidence type="ECO:0000256" key="2">
    <source>
        <dbReference type="SAM" id="Phobius"/>
    </source>
</evidence>
<dbReference type="RefSeq" id="WP_191827422.1">
    <property type="nucleotide sequence ID" value="NZ_JACYHB010000001.1"/>
</dbReference>
<name>A0A927G7H2_9MICO</name>
<feature type="region of interest" description="Disordered" evidence="1">
    <location>
        <begin position="170"/>
        <end position="195"/>
    </location>
</feature>
<accession>A0A927G7H2</accession>
<dbReference type="EMBL" id="JACYHB010000001">
    <property type="protein sequence ID" value="MBD8077877.1"/>
    <property type="molecule type" value="Genomic_DNA"/>
</dbReference>
<protein>
    <submittedName>
        <fullName evidence="3">Uncharacterized protein</fullName>
    </submittedName>
</protein>
<feature type="transmembrane region" description="Helical" evidence="2">
    <location>
        <begin position="29"/>
        <end position="49"/>
    </location>
</feature>